<feature type="transmembrane region" description="Helical" evidence="7">
    <location>
        <begin position="63"/>
        <end position="82"/>
    </location>
</feature>
<feature type="transmembrane region" description="Helical" evidence="7">
    <location>
        <begin position="175"/>
        <end position="191"/>
    </location>
</feature>
<evidence type="ECO:0000256" key="6">
    <source>
        <dbReference type="ARBA" id="ARBA00023136"/>
    </source>
</evidence>
<dbReference type="OrthoDB" id="9788907at2"/>
<keyword evidence="5 7" id="KW-1133">Transmembrane helix</keyword>
<evidence type="ECO:0000256" key="7">
    <source>
        <dbReference type="SAM" id="Phobius"/>
    </source>
</evidence>
<dbReference type="AlphaFoldDB" id="A0A398CQX0"/>
<proteinExistence type="inferred from homology"/>
<gene>
    <name evidence="8" type="ORF">SMC7_05195</name>
</gene>
<dbReference type="EMBL" id="QXIS01000032">
    <property type="protein sequence ID" value="RIE05796.1"/>
    <property type="molecule type" value="Genomic_DNA"/>
</dbReference>
<feature type="transmembrane region" description="Helical" evidence="7">
    <location>
        <begin position="21"/>
        <end position="43"/>
    </location>
</feature>
<sequence>MEQKKLITYTAGHAPVRKQLLLFWIFFIIGAFTIGGGYAMILMMKRYLVEQYHWLKDEEFYDMLGISQVTPGPIAVNMATFVGYTQGGVLGSVLATLGVSIPAVAVIIIIAVFFPGFKDNVWVQRFFAGVIVGVVAQIATIVLDLGKRQKWTIVSAVVCAASLVILFFVHQVSPIWLILGGGLIGIAVEAFKPRGAGTTTTKRTS</sequence>
<feature type="transmembrane region" description="Helical" evidence="7">
    <location>
        <begin position="151"/>
        <end position="169"/>
    </location>
</feature>
<evidence type="ECO:0000313" key="8">
    <source>
        <dbReference type="EMBL" id="RIE05796.1"/>
    </source>
</evidence>
<feature type="transmembrane region" description="Helical" evidence="7">
    <location>
        <begin position="126"/>
        <end position="144"/>
    </location>
</feature>
<dbReference type="InterPro" id="IPR003370">
    <property type="entry name" value="Chromate_transpt"/>
</dbReference>
<keyword evidence="4 7" id="KW-0812">Transmembrane</keyword>
<comment type="subcellular location">
    <subcellularLocation>
        <location evidence="1">Cell membrane</location>
        <topology evidence="1">Multi-pass membrane protein</topology>
    </subcellularLocation>
</comment>
<dbReference type="RefSeq" id="WP_119089291.1">
    <property type="nucleotide sequence ID" value="NZ_QXIS01000032.1"/>
</dbReference>
<name>A0A398CQX0_9BACT</name>
<feature type="transmembrane region" description="Helical" evidence="7">
    <location>
        <begin position="89"/>
        <end position="114"/>
    </location>
</feature>
<comment type="similarity">
    <text evidence="2">Belongs to the chromate ion transporter (CHR) (TC 2.A.51) family.</text>
</comment>
<comment type="caution">
    <text evidence="8">The sequence shown here is derived from an EMBL/GenBank/DDBJ whole genome shotgun (WGS) entry which is preliminary data.</text>
</comment>
<dbReference type="PANTHER" id="PTHR43663">
    <property type="entry name" value="CHROMATE TRANSPORT PROTEIN-RELATED"/>
    <property type="match status" value="1"/>
</dbReference>
<dbReference type="GO" id="GO:0005886">
    <property type="term" value="C:plasma membrane"/>
    <property type="evidence" value="ECO:0007669"/>
    <property type="project" value="UniProtKB-SubCell"/>
</dbReference>
<keyword evidence="9" id="KW-1185">Reference proteome</keyword>
<evidence type="ECO:0000256" key="1">
    <source>
        <dbReference type="ARBA" id="ARBA00004651"/>
    </source>
</evidence>
<accession>A0A398CQX0</accession>
<keyword evidence="3" id="KW-1003">Cell membrane</keyword>
<evidence type="ECO:0000256" key="4">
    <source>
        <dbReference type="ARBA" id="ARBA00022692"/>
    </source>
</evidence>
<evidence type="ECO:0000256" key="3">
    <source>
        <dbReference type="ARBA" id="ARBA00022475"/>
    </source>
</evidence>
<reference evidence="8 9" key="1">
    <citation type="submission" date="2018-09" db="EMBL/GenBank/DDBJ databases">
        <title>Discovery and Ecogenomic Context for Candidatus Cryosericales, a Global Caldiserica Order Active in Thawing Permafrost.</title>
        <authorList>
            <person name="Martinez M.A."/>
            <person name="Woodcroft B.J."/>
            <person name="Ignacio Espinoza J.C."/>
            <person name="Zayed A."/>
            <person name="Singleton C.M."/>
            <person name="Boyd J."/>
            <person name="Li Y.-F."/>
            <person name="Purvine S."/>
            <person name="Maughan H."/>
            <person name="Hodgkins S.B."/>
            <person name="Anderson D."/>
            <person name="Sederholm M."/>
            <person name="Temperton B."/>
            <person name="Saleska S.R."/>
            <person name="Tyson G.W."/>
            <person name="Rich V.I."/>
        </authorList>
    </citation>
    <scope>NUCLEOTIDE SEQUENCE [LARGE SCALE GENOMIC DNA]</scope>
    <source>
        <strain evidence="8 9">SMC7</strain>
    </source>
</reference>
<evidence type="ECO:0000256" key="5">
    <source>
        <dbReference type="ARBA" id="ARBA00022989"/>
    </source>
</evidence>
<dbReference type="GO" id="GO:0015109">
    <property type="term" value="F:chromate transmembrane transporter activity"/>
    <property type="evidence" value="ECO:0007669"/>
    <property type="project" value="InterPro"/>
</dbReference>
<evidence type="ECO:0000313" key="9">
    <source>
        <dbReference type="Proteomes" id="UP000266328"/>
    </source>
</evidence>
<keyword evidence="6 7" id="KW-0472">Membrane</keyword>
<dbReference type="Pfam" id="PF02417">
    <property type="entry name" value="Chromate_transp"/>
    <property type="match status" value="1"/>
</dbReference>
<dbReference type="InterPro" id="IPR052518">
    <property type="entry name" value="CHR_Transporter"/>
</dbReference>
<evidence type="ECO:0000256" key="2">
    <source>
        <dbReference type="ARBA" id="ARBA00005262"/>
    </source>
</evidence>
<dbReference type="PANTHER" id="PTHR43663:SF1">
    <property type="entry name" value="CHROMATE TRANSPORTER"/>
    <property type="match status" value="1"/>
</dbReference>
<dbReference type="Proteomes" id="UP000266328">
    <property type="component" value="Unassembled WGS sequence"/>
</dbReference>
<organism evidence="8 9">
    <name type="scientific">Candidatus Cryosericum terrychapinii</name>
    <dbReference type="NCBI Taxonomy" id="2290919"/>
    <lineage>
        <taxon>Bacteria</taxon>
        <taxon>Pseudomonadati</taxon>
        <taxon>Caldisericota/Cryosericota group</taxon>
        <taxon>Candidatus Cryosericota</taxon>
        <taxon>Candidatus Cryosericia</taxon>
        <taxon>Candidatus Cryosericales</taxon>
        <taxon>Candidatus Cryosericaceae</taxon>
        <taxon>Candidatus Cryosericum</taxon>
    </lineage>
</organism>
<protein>
    <submittedName>
        <fullName evidence="8">Chromate transporter</fullName>
    </submittedName>
</protein>